<gene>
    <name evidence="2" type="primary">LOC113047932</name>
</gene>
<organism evidence="1 2">
    <name type="scientific">Carassius auratus</name>
    <name type="common">Goldfish</name>
    <dbReference type="NCBI Taxonomy" id="7957"/>
    <lineage>
        <taxon>Eukaryota</taxon>
        <taxon>Metazoa</taxon>
        <taxon>Chordata</taxon>
        <taxon>Craniata</taxon>
        <taxon>Vertebrata</taxon>
        <taxon>Euteleostomi</taxon>
        <taxon>Actinopterygii</taxon>
        <taxon>Neopterygii</taxon>
        <taxon>Teleostei</taxon>
        <taxon>Ostariophysi</taxon>
        <taxon>Cypriniformes</taxon>
        <taxon>Cyprinidae</taxon>
        <taxon>Cyprininae</taxon>
        <taxon>Carassius</taxon>
    </lineage>
</organism>
<protein>
    <submittedName>
        <fullName evidence="2">Uncharacterized protein LOC113047932 isoform X4</fullName>
    </submittedName>
</protein>
<accession>A0A6P6K1S7</accession>
<reference evidence="2" key="1">
    <citation type="submission" date="2025-08" db="UniProtKB">
        <authorList>
            <consortium name="RefSeq"/>
        </authorList>
    </citation>
    <scope>IDENTIFICATION</scope>
    <source>
        <strain evidence="2">Wakin</strain>
        <tissue evidence="2">Muscle</tissue>
    </source>
</reference>
<dbReference type="Proteomes" id="UP000515129">
    <property type="component" value="Chromosome 29"/>
</dbReference>
<sequence length="194" mass="22523">MDASKDYRKHPQRLPASIHLSPNITIKSIEQHKNEAHNQSKGLCIKTQYLLSTTPKRFLQFTTHQTSFSNMTLHPMNCFYEEAHNQSKGLCIKTQYLLSTTPKRFLQFTTHQTSFSNMSLHPMNCFYEEAHNQSKDFCNVTLQSSALSIMILHSMNCFMKRHTTNQKVCASNLTNYCQRFLQYAAHVKLPPYPL</sequence>
<evidence type="ECO:0000313" key="1">
    <source>
        <dbReference type="Proteomes" id="UP000515129"/>
    </source>
</evidence>
<name>A0A6P6K1S7_CARAU</name>
<proteinExistence type="predicted"/>
<keyword evidence="1" id="KW-1185">Reference proteome</keyword>
<dbReference type="GeneID" id="113047932"/>
<dbReference type="AlphaFoldDB" id="A0A6P6K1S7"/>
<evidence type="ECO:0000313" key="2">
    <source>
        <dbReference type="RefSeq" id="XP_026065152.1"/>
    </source>
</evidence>
<dbReference type="RefSeq" id="XP_026065152.1">
    <property type="nucleotide sequence ID" value="XM_026209367.1"/>
</dbReference>